<evidence type="ECO:0000256" key="1">
    <source>
        <dbReference type="SAM" id="MobiDB-lite"/>
    </source>
</evidence>
<evidence type="ECO:0000313" key="3">
    <source>
        <dbReference type="EMBL" id="QDG54641.1"/>
    </source>
</evidence>
<dbReference type="Proteomes" id="UP000315995">
    <property type="component" value="Chromosome"/>
</dbReference>
<feature type="signal peptide" evidence="2">
    <location>
        <begin position="1"/>
        <end position="31"/>
    </location>
</feature>
<gene>
    <name evidence="3" type="ORF">FIV42_29020</name>
</gene>
<dbReference type="PROSITE" id="PS51257">
    <property type="entry name" value="PROKAR_LIPOPROTEIN"/>
    <property type="match status" value="1"/>
</dbReference>
<dbReference type="RefSeq" id="WP_141201085.1">
    <property type="nucleotide sequence ID" value="NZ_CP041186.1"/>
</dbReference>
<protein>
    <recommendedName>
        <fullName evidence="5">DUF839 domain-containing protein</fullName>
    </recommendedName>
</protein>
<feature type="region of interest" description="Disordered" evidence="1">
    <location>
        <begin position="33"/>
        <end position="68"/>
    </location>
</feature>
<dbReference type="EMBL" id="CP041186">
    <property type="protein sequence ID" value="QDG54641.1"/>
    <property type="molecule type" value="Genomic_DNA"/>
</dbReference>
<feature type="chain" id="PRO_5030106883" description="DUF839 domain-containing protein" evidence="2">
    <location>
        <begin position="32"/>
        <end position="521"/>
    </location>
</feature>
<organism evidence="3 4">
    <name type="scientific">Persicimonas caeni</name>
    <dbReference type="NCBI Taxonomy" id="2292766"/>
    <lineage>
        <taxon>Bacteria</taxon>
        <taxon>Deltaproteobacteria</taxon>
        <taxon>Bradymonadales</taxon>
        <taxon>Bradymonadaceae</taxon>
        <taxon>Persicimonas</taxon>
    </lineage>
</organism>
<keyword evidence="4" id="KW-1185">Reference proteome</keyword>
<keyword evidence="2" id="KW-0732">Signal</keyword>
<dbReference type="AlphaFoldDB" id="A0A4Y6Q209"/>
<accession>A0A4Y6Q209</accession>
<dbReference type="OrthoDB" id="5479845at2"/>
<evidence type="ECO:0008006" key="5">
    <source>
        <dbReference type="Google" id="ProtNLM"/>
    </source>
</evidence>
<evidence type="ECO:0000313" key="4">
    <source>
        <dbReference type="Proteomes" id="UP000315995"/>
    </source>
</evidence>
<proteinExistence type="predicted"/>
<sequence length="521" mass="55118">MSNDAMKRCNAWLLRAGAAAALTLSPLVVTGCSDDGGGETEQDASVNPDAGDVPEGDGTSSNNTTPEPEDYYISYLIQDKTGAGETSLHVYSTADQTHTQVSPEGHDCAQPCWLTEDMSSFVWAENNANADGTVDVYAASVSDLKVQDDGRLIAEGVSKPSVNGNTVSYRRGSSGPVTAYYVSVDGGDETEIGSLGNTNATVGGWHIDPSTNQGMIFAPSLQTMDLRFGSLGGPITDTAFTVNAENYQQTSGSYFGESMPVGFSRDGKIAAFVTEAPNDYGECETAADCSGPGQRCGHQGRCTAYEVTVHFVDLENLGDLGGACGGPGTCGDIHECYQPGADTTTARCIPKRVVVGLPADLTQANQTGCELTEGNEDYHYTRIRGPLTFDNGGNLYAVGTRDCSSGDAGDSDILKFDPASGEYDVVWGNPDTGYDPGLCWDNDAMEPDDAQCVPYIKSARVSPEANEIAFLATNPGVAEGRLAPETMDLWTVLRNGEEHAWVGGHDYVLKNVTRLYVHPAQ</sequence>
<evidence type="ECO:0000256" key="2">
    <source>
        <dbReference type="SAM" id="SignalP"/>
    </source>
</evidence>
<accession>A0A5B8YD06</accession>
<reference evidence="3 4" key="1">
    <citation type="submission" date="2019-06" db="EMBL/GenBank/DDBJ databases">
        <title>Persicimonas caeni gen. nov., sp. nov., a predatory bacterium isolated from solar saltern.</title>
        <authorList>
            <person name="Wang S."/>
        </authorList>
    </citation>
    <scope>NUCLEOTIDE SEQUENCE [LARGE SCALE GENOMIC DNA]</scope>
    <source>
        <strain evidence="3 4">YN101</strain>
    </source>
</reference>
<name>A0A4Y6Q209_PERCE</name>